<dbReference type="PROSITE" id="PS50003">
    <property type="entry name" value="PH_DOMAIN"/>
    <property type="match status" value="1"/>
</dbReference>
<feature type="compositionally biased region" description="Low complexity" evidence="7">
    <location>
        <begin position="281"/>
        <end position="294"/>
    </location>
</feature>
<dbReference type="Proteomes" id="UP001186944">
    <property type="component" value="Unassembled WGS sequence"/>
</dbReference>
<feature type="compositionally biased region" description="Basic and acidic residues" evidence="7">
    <location>
        <begin position="54"/>
        <end position="76"/>
    </location>
</feature>
<comment type="similarity">
    <text evidence="2">Belongs to the SKAP family.</text>
</comment>
<dbReference type="GO" id="GO:0005737">
    <property type="term" value="C:cytoplasm"/>
    <property type="evidence" value="ECO:0007669"/>
    <property type="project" value="UniProtKB-SubCell"/>
</dbReference>
<keyword evidence="5" id="KW-0597">Phosphoprotein</keyword>
<dbReference type="PRINTS" id="PR00452">
    <property type="entry name" value="SH3DOMAIN"/>
</dbReference>
<dbReference type="SMART" id="SM00326">
    <property type="entry name" value="SH3"/>
    <property type="match status" value="1"/>
</dbReference>
<accession>A0AA88XS08</accession>
<dbReference type="AlphaFoldDB" id="A0AA88XS08"/>
<dbReference type="InterPro" id="IPR036028">
    <property type="entry name" value="SH3-like_dom_sf"/>
</dbReference>
<dbReference type="EMBL" id="VSWD01000012">
    <property type="protein sequence ID" value="KAK3086437.1"/>
    <property type="molecule type" value="Genomic_DNA"/>
</dbReference>
<gene>
    <name evidence="10" type="ORF">FSP39_018421</name>
</gene>
<dbReference type="InterPro" id="IPR001849">
    <property type="entry name" value="PH_domain"/>
</dbReference>
<dbReference type="SMART" id="SM00233">
    <property type="entry name" value="PH"/>
    <property type="match status" value="1"/>
</dbReference>
<dbReference type="GO" id="GO:0005886">
    <property type="term" value="C:plasma membrane"/>
    <property type="evidence" value="ECO:0007669"/>
    <property type="project" value="TreeGrafter"/>
</dbReference>
<protein>
    <recommendedName>
        <fullName evidence="12">Src kinase-associated phosphoprotein 2</fullName>
    </recommendedName>
</protein>
<keyword evidence="4" id="KW-0963">Cytoplasm</keyword>
<feature type="region of interest" description="Disordered" evidence="7">
    <location>
        <begin position="54"/>
        <end position="87"/>
    </location>
</feature>
<dbReference type="Pfam" id="PF00169">
    <property type="entry name" value="PH"/>
    <property type="match status" value="1"/>
</dbReference>
<dbReference type="PROSITE" id="PS50002">
    <property type="entry name" value="SH3"/>
    <property type="match status" value="1"/>
</dbReference>
<keyword evidence="3 6" id="KW-0728">SH3 domain</keyword>
<sequence length="447" mass="49802">MTTFHEAIKEILSEVEKFFVETIKKEKLSKSASDHKQSILDKIFKIREEYPALSKADKEETKSKPDLDKSFSDESSRTGGSNYDDNDEYADSNIPVIAASDIKYPLIEGFLEKKQKRGTLFGAPRLQKRWCAIKASTMYYYESQKEKKQHGAFYLNGYSFELAPDVVDKKDASKKDLSFQLVSVGKRTYQFVALNKDDLDKWKEAIQKAACVEVGGEDEADDVYEPVEEDTTEVPEPIEEDIYEACGDEVDPGGEVYDDATSAPANQVEDEPDEVYDDCANTNTTNTSNSTSKSLPPPPIPPAKSLPPTPPAKGGPPTPPAKGVPGRRAVPPPPTQGLPDLPDLPSAPPPIPPGRHLPDLPLPPVPGKKEEKKPIIHPDQDYENKYYGKYDCQADEGHELSFKKGDMILIISKRFDDKDWWVGKLQDQYGLVPKNYLMPAFEAKTPA</sequence>
<comment type="subcellular location">
    <subcellularLocation>
        <location evidence="1">Cytoplasm</location>
    </subcellularLocation>
</comment>
<dbReference type="Gene3D" id="6.10.250.220">
    <property type="match status" value="1"/>
</dbReference>
<dbReference type="SUPFAM" id="SSF50729">
    <property type="entry name" value="PH domain-like"/>
    <property type="match status" value="1"/>
</dbReference>
<comment type="caution">
    <text evidence="10">The sequence shown here is derived from an EMBL/GenBank/DDBJ whole genome shotgun (WGS) entry which is preliminary data.</text>
</comment>
<evidence type="ECO:0000256" key="3">
    <source>
        <dbReference type="ARBA" id="ARBA00022443"/>
    </source>
</evidence>
<dbReference type="InterPro" id="IPR037781">
    <property type="entry name" value="SKAP_fam"/>
</dbReference>
<keyword evidence="11" id="KW-1185">Reference proteome</keyword>
<dbReference type="Gene3D" id="2.30.29.30">
    <property type="entry name" value="Pleckstrin-homology domain (PH domain)/Phosphotyrosine-binding domain (PTB)"/>
    <property type="match status" value="1"/>
</dbReference>
<proteinExistence type="inferred from homology"/>
<organism evidence="10 11">
    <name type="scientific">Pinctada imbricata</name>
    <name type="common">Atlantic pearl-oyster</name>
    <name type="synonym">Pinctada martensii</name>
    <dbReference type="NCBI Taxonomy" id="66713"/>
    <lineage>
        <taxon>Eukaryota</taxon>
        <taxon>Metazoa</taxon>
        <taxon>Spiralia</taxon>
        <taxon>Lophotrochozoa</taxon>
        <taxon>Mollusca</taxon>
        <taxon>Bivalvia</taxon>
        <taxon>Autobranchia</taxon>
        <taxon>Pteriomorphia</taxon>
        <taxon>Pterioida</taxon>
        <taxon>Pterioidea</taxon>
        <taxon>Pteriidae</taxon>
        <taxon>Pinctada</taxon>
    </lineage>
</organism>
<evidence type="ECO:0000259" key="8">
    <source>
        <dbReference type="PROSITE" id="PS50002"/>
    </source>
</evidence>
<feature type="domain" description="SH3" evidence="8">
    <location>
        <begin position="381"/>
        <end position="442"/>
    </location>
</feature>
<feature type="domain" description="PH" evidence="9">
    <location>
        <begin position="104"/>
        <end position="211"/>
    </location>
</feature>
<feature type="region of interest" description="Disordered" evidence="7">
    <location>
        <begin position="216"/>
        <end position="380"/>
    </location>
</feature>
<dbReference type="Gene3D" id="2.30.30.40">
    <property type="entry name" value="SH3 Domains"/>
    <property type="match status" value="1"/>
</dbReference>
<evidence type="ECO:0000313" key="10">
    <source>
        <dbReference type="EMBL" id="KAK3086437.1"/>
    </source>
</evidence>
<feature type="compositionally biased region" description="Pro residues" evidence="7">
    <location>
        <begin position="345"/>
        <end position="366"/>
    </location>
</feature>
<dbReference type="SUPFAM" id="SSF50044">
    <property type="entry name" value="SH3-domain"/>
    <property type="match status" value="1"/>
</dbReference>
<reference evidence="10" key="1">
    <citation type="submission" date="2019-08" db="EMBL/GenBank/DDBJ databases">
        <title>The improved chromosome-level genome for the pearl oyster Pinctada fucata martensii using PacBio sequencing and Hi-C.</title>
        <authorList>
            <person name="Zheng Z."/>
        </authorList>
    </citation>
    <scope>NUCLEOTIDE SEQUENCE</scope>
    <source>
        <strain evidence="10">ZZ-2019</strain>
        <tissue evidence="10">Adductor muscle</tissue>
    </source>
</reference>
<evidence type="ECO:0000256" key="1">
    <source>
        <dbReference type="ARBA" id="ARBA00004496"/>
    </source>
</evidence>
<feature type="compositionally biased region" description="Acidic residues" evidence="7">
    <location>
        <begin position="268"/>
        <end position="277"/>
    </location>
</feature>
<evidence type="ECO:0000256" key="7">
    <source>
        <dbReference type="SAM" id="MobiDB-lite"/>
    </source>
</evidence>
<name>A0AA88XS08_PINIB</name>
<feature type="compositionally biased region" description="Acidic residues" evidence="7">
    <location>
        <begin position="216"/>
        <end position="258"/>
    </location>
</feature>
<feature type="compositionally biased region" description="Pro residues" evidence="7">
    <location>
        <begin position="295"/>
        <end position="322"/>
    </location>
</feature>
<feature type="compositionally biased region" description="Basic and acidic residues" evidence="7">
    <location>
        <begin position="367"/>
        <end position="380"/>
    </location>
</feature>
<dbReference type="Pfam" id="PF00018">
    <property type="entry name" value="SH3_1"/>
    <property type="match status" value="1"/>
</dbReference>
<evidence type="ECO:0000256" key="5">
    <source>
        <dbReference type="ARBA" id="ARBA00022553"/>
    </source>
</evidence>
<evidence type="ECO:0000256" key="2">
    <source>
        <dbReference type="ARBA" id="ARBA00005864"/>
    </source>
</evidence>
<evidence type="ECO:0000313" key="11">
    <source>
        <dbReference type="Proteomes" id="UP001186944"/>
    </source>
</evidence>
<dbReference type="PANTHER" id="PTHR15129:SF0">
    <property type="entry name" value="SH3 DOMAIN-CONTAINING PROTEIN"/>
    <property type="match status" value="1"/>
</dbReference>
<evidence type="ECO:0000256" key="6">
    <source>
        <dbReference type="PROSITE-ProRule" id="PRU00192"/>
    </source>
</evidence>
<evidence type="ECO:0008006" key="12">
    <source>
        <dbReference type="Google" id="ProtNLM"/>
    </source>
</evidence>
<evidence type="ECO:0000256" key="4">
    <source>
        <dbReference type="ARBA" id="ARBA00022490"/>
    </source>
</evidence>
<evidence type="ECO:0000259" key="9">
    <source>
        <dbReference type="PROSITE" id="PS50003"/>
    </source>
</evidence>
<dbReference type="InterPro" id="IPR011993">
    <property type="entry name" value="PH-like_dom_sf"/>
</dbReference>
<dbReference type="InterPro" id="IPR001452">
    <property type="entry name" value="SH3_domain"/>
</dbReference>
<dbReference type="PANTHER" id="PTHR15129">
    <property type="entry name" value="SRC-ASSOCIATED ADAPTOR PROTEIN"/>
    <property type="match status" value="1"/>
</dbReference>